<protein>
    <submittedName>
        <fullName evidence="2">MFS transporter</fullName>
    </submittedName>
</protein>
<evidence type="ECO:0000313" key="3">
    <source>
        <dbReference type="Proteomes" id="UP000436181"/>
    </source>
</evidence>
<feature type="transmembrane region" description="Helical" evidence="1">
    <location>
        <begin position="72"/>
        <end position="97"/>
    </location>
</feature>
<comment type="caution">
    <text evidence="2">The sequence shown here is derived from an EMBL/GenBank/DDBJ whole genome shotgun (WGS) entry which is preliminary data.</text>
</comment>
<feature type="transmembrane region" description="Helical" evidence="1">
    <location>
        <begin position="305"/>
        <end position="328"/>
    </location>
</feature>
<dbReference type="Proteomes" id="UP000436181">
    <property type="component" value="Unassembled WGS sequence"/>
</dbReference>
<feature type="transmembrane region" description="Helical" evidence="1">
    <location>
        <begin position="158"/>
        <end position="180"/>
    </location>
</feature>
<dbReference type="InterPro" id="IPR036259">
    <property type="entry name" value="MFS_trans_sf"/>
</dbReference>
<keyword evidence="1" id="KW-1133">Transmembrane helix</keyword>
<proteinExistence type="predicted"/>
<feature type="transmembrane region" description="Helical" evidence="1">
    <location>
        <begin position="334"/>
        <end position="353"/>
    </location>
</feature>
<dbReference type="PANTHER" id="PTHR23526:SF2">
    <property type="entry name" value="MAJOR FACILITATOR SUPERFAMILY (MFS) PROFILE DOMAIN-CONTAINING PROTEIN"/>
    <property type="match status" value="1"/>
</dbReference>
<dbReference type="SUPFAM" id="SSF103473">
    <property type="entry name" value="MFS general substrate transporter"/>
    <property type="match status" value="1"/>
</dbReference>
<dbReference type="InterPro" id="IPR052528">
    <property type="entry name" value="Sugar_transport-like"/>
</dbReference>
<dbReference type="EMBL" id="WBZJ01000001">
    <property type="protein sequence ID" value="KAB3523631.1"/>
    <property type="molecule type" value="Genomic_DNA"/>
</dbReference>
<feature type="transmembrane region" description="Helical" evidence="1">
    <location>
        <begin position="398"/>
        <end position="418"/>
    </location>
</feature>
<keyword evidence="1" id="KW-0472">Membrane</keyword>
<reference evidence="2 3" key="1">
    <citation type="submission" date="2019-10" db="EMBL/GenBank/DDBJ databases">
        <title>Corynebacterium sp novel species isolated from the respiratory tract of Marmot.</title>
        <authorList>
            <person name="Zhang G."/>
        </authorList>
    </citation>
    <scope>NUCLEOTIDE SEQUENCE [LARGE SCALE GENOMIC DNA]</scope>
    <source>
        <strain evidence="2 3">336</strain>
    </source>
</reference>
<feature type="transmembrane region" description="Helical" evidence="1">
    <location>
        <begin position="117"/>
        <end position="138"/>
    </location>
</feature>
<evidence type="ECO:0000313" key="2">
    <source>
        <dbReference type="EMBL" id="KAB3523631.1"/>
    </source>
</evidence>
<keyword evidence="3" id="KW-1185">Reference proteome</keyword>
<feature type="transmembrane region" description="Helical" evidence="1">
    <location>
        <begin position="186"/>
        <end position="210"/>
    </location>
</feature>
<organism evidence="2 3">
    <name type="scientific">Corynebacterium zhongnanshanii</name>
    <dbReference type="NCBI Taxonomy" id="2768834"/>
    <lineage>
        <taxon>Bacteria</taxon>
        <taxon>Bacillati</taxon>
        <taxon>Actinomycetota</taxon>
        <taxon>Actinomycetes</taxon>
        <taxon>Mycobacteriales</taxon>
        <taxon>Corynebacteriaceae</taxon>
        <taxon>Corynebacterium</taxon>
    </lineage>
</organism>
<feature type="transmembrane region" description="Helical" evidence="1">
    <location>
        <begin position="30"/>
        <end position="52"/>
    </location>
</feature>
<feature type="transmembrane region" description="Helical" evidence="1">
    <location>
        <begin position="273"/>
        <end position="298"/>
    </location>
</feature>
<sequence>MGHKGRLFGGALGFQNIGDQLVNPKTTLPWFINAIGAPAWILSLLVPLRESLAMLPQAAIRPFLLKSGRHRLLLLTGTAFQGVACLLMVVAVAIAAGAGWEQGSPHEQGGSQASGPILLAGLTILAALTLLALARSLVSLTSSDVKGKLIPKGVRGRVTGFATTIAGAVAITVGVLVQLIKGELNSWGYGIIFATAAAGWALSFVLFAVLTRELSASNIDKGISEPEQHTRVLTALKEDKKLLKFVTVRSMLLVTALSPPFIVTLAHGSAKTLLTGLGAFIIASGLASLLSGQVAGYFSDISSRITMAGAALAASLLIGIALALHTWIPQWSTVALPLIFFGISLAHAVIRVARATYVVDMAEGEQRTTYISVANTAMGVILLIAGALTSALSAIGPMWALGALGILGLVGAISSWRLEEVSLG</sequence>
<accession>A0ABQ6VGU2</accession>
<dbReference type="Gene3D" id="1.20.1250.20">
    <property type="entry name" value="MFS general substrate transporter like domains"/>
    <property type="match status" value="2"/>
</dbReference>
<keyword evidence="1" id="KW-0812">Transmembrane</keyword>
<feature type="transmembrane region" description="Helical" evidence="1">
    <location>
        <begin position="373"/>
        <end position="392"/>
    </location>
</feature>
<evidence type="ECO:0000256" key="1">
    <source>
        <dbReference type="SAM" id="Phobius"/>
    </source>
</evidence>
<dbReference type="PANTHER" id="PTHR23526">
    <property type="entry name" value="INTEGRAL MEMBRANE TRANSPORT PROTEIN-RELATED"/>
    <property type="match status" value="1"/>
</dbReference>
<name>A0ABQ6VGU2_9CORY</name>
<gene>
    <name evidence="2" type="ORF">F8377_02750</name>
</gene>
<feature type="transmembrane region" description="Helical" evidence="1">
    <location>
        <begin position="246"/>
        <end position="267"/>
    </location>
</feature>